<evidence type="ECO:0000313" key="3">
    <source>
        <dbReference type="EnsemblMetazoa" id="GBRI013519-PA"/>
    </source>
</evidence>
<dbReference type="STRING" id="37001.A0A1A9WBL9"/>
<dbReference type="AlphaFoldDB" id="A0A1A9WBL9"/>
<organism evidence="3 4">
    <name type="scientific">Glossina brevipalpis</name>
    <dbReference type="NCBI Taxonomy" id="37001"/>
    <lineage>
        <taxon>Eukaryota</taxon>
        <taxon>Metazoa</taxon>
        <taxon>Ecdysozoa</taxon>
        <taxon>Arthropoda</taxon>
        <taxon>Hexapoda</taxon>
        <taxon>Insecta</taxon>
        <taxon>Pterygota</taxon>
        <taxon>Neoptera</taxon>
        <taxon>Endopterygota</taxon>
        <taxon>Diptera</taxon>
        <taxon>Brachycera</taxon>
        <taxon>Muscomorpha</taxon>
        <taxon>Hippoboscoidea</taxon>
        <taxon>Glossinidae</taxon>
        <taxon>Glossina</taxon>
    </lineage>
</organism>
<dbReference type="Proteomes" id="UP000091820">
    <property type="component" value="Unassembled WGS sequence"/>
</dbReference>
<reference evidence="3" key="2">
    <citation type="submission" date="2020-05" db="UniProtKB">
        <authorList>
            <consortium name="EnsemblMetazoa"/>
        </authorList>
    </citation>
    <scope>IDENTIFICATION</scope>
    <source>
        <strain evidence="3">IAEA</strain>
    </source>
</reference>
<sequence>MSGSTHEDTYNTLKYASRAKEIRTNLRQNVMKSNIPKEFYVKTDNELKEDIDRLKRTTTAPLAKLLIQLPKAKSDLFTLAPSLYRNPKPLVLPALSRPAKSIIESFTIRLAPVLDSFIRTCT</sequence>
<feature type="domain" description="Kinesin motor" evidence="2">
    <location>
        <begin position="1"/>
        <end position="22"/>
    </location>
</feature>
<keyword evidence="4" id="KW-1185">Reference proteome</keyword>
<dbReference type="PROSITE" id="PS50067">
    <property type="entry name" value="KINESIN_MOTOR_2"/>
    <property type="match status" value="1"/>
</dbReference>
<evidence type="ECO:0000256" key="1">
    <source>
        <dbReference type="PROSITE-ProRule" id="PRU00283"/>
    </source>
</evidence>
<dbReference type="GO" id="GO:0008017">
    <property type="term" value="F:microtubule binding"/>
    <property type="evidence" value="ECO:0007669"/>
    <property type="project" value="InterPro"/>
</dbReference>
<dbReference type="GO" id="GO:0007018">
    <property type="term" value="P:microtubule-based movement"/>
    <property type="evidence" value="ECO:0007669"/>
    <property type="project" value="InterPro"/>
</dbReference>
<evidence type="ECO:0000313" key="4">
    <source>
        <dbReference type="Proteomes" id="UP000091820"/>
    </source>
</evidence>
<proteinExistence type="inferred from homology"/>
<dbReference type="Gene3D" id="1.20.58.1980">
    <property type="match status" value="1"/>
</dbReference>
<dbReference type="GO" id="GO:0005524">
    <property type="term" value="F:ATP binding"/>
    <property type="evidence" value="ECO:0007669"/>
    <property type="project" value="InterPro"/>
</dbReference>
<name>A0A1A9WBL9_9MUSC</name>
<accession>A0A1A9WBL9</accession>
<evidence type="ECO:0000259" key="2">
    <source>
        <dbReference type="PROSITE" id="PS50067"/>
    </source>
</evidence>
<comment type="caution">
    <text evidence="1">Lacks conserved residue(s) required for the propagation of feature annotation.</text>
</comment>
<dbReference type="VEuPathDB" id="VectorBase:GBRI013519"/>
<dbReference type="GO" id="GO:0003777">
    <property type="term" value="F:microtubule motor activity"/>
    <property type="evidence" value="ECO:0007669"/>
    <property type="project" value="InterPro"/>
</dbReference>
<protein>
    <recommendedName>
        <fullName evidence="2">Kinesin motor domain-containing protein</fullName>
    </recommendedName>
</protein>
<reference evidence="4" key="1">
    <citation type="submission" date="2014-03" db="EMBL/GenBank/DDBJ databases">
        <authorList>
            <person name="Aksoy S."/>
            <person name="Warren W."/>
            <person name="Wilson R.K."/>
        </authorList>
    </citation>
    <scope>NUCLEOTIDE SEQUENCE [LARGE SCALE GENOMIC DNA]</scope>
    <source>
        <strain evidence="4">IAEA</strain>
    </source>
</reference>
<dbReference type="EnsemblMetazoa" id="GBRI013519-RA">
    <property type="protein sequence ID" value="GBRI013519-PA"/>
    <property type="gene ID" value="GBRI013519"/>
</dbReference>
<dbReference type="InterPro" id="IPR001752">
    <property type="entry name" value="Kinesin_motor_dom"/>
</dbReference>
<comment type="similarity">
    <text evidence="1">Belongs to the TRAFAC class myosin-kinesin ATPase superfamily. Kinesin family.</text>
</comment>